<keyword evidence="3" id="KW-1185">Reference proteome</keyword>
<dbReference type="InterPro" id="IPR037143">
    <property type="entry name" value="4-PPantetheinyl_Trfase_dom_sf"/>
</dbReference>
<feature type="region of interest" description="Disordered" evidence="1">
    <location>
        <begin position="67"/>
        <end position="92"/>
    </location>
</feature>
<reference evidence="3" key="1">
    <citation type="journal article" date="2023" name="Mol. Phylogenet. Evol.">
        <title>Genome-scale phylogeny and comparative genomics of the fungal order Sordariales.</title>
        <authorList>
            <person name="Hensen N."/>
            <person name="Bonometti L."/>
            <person name="Westerberg I."/>
            <person name="Brannstrom I.O."/>
            <person name="Guillou S."/>
            <person name="Cros-Aarteil S."/>
            <person name="Calhoun S."/>
            <person name="Haridas S."/>
            <person name="Kuo A."/>
            <person name="Mondo S."/>
            <person name="Pangilinan J."/>
            <person name="Riley R."/>
            <person name="LaButti K."/>
            <person name="Andreopoulos B."/>
            <person name="Lipzen A."/>
            <person name="Chen C."/>
            <person name="Yan M."/>
            <person name="Daum C."/>
            <person name="Ng V."/>
            <person name="Clum A."/>
            <person name="Steindorff A."/>
            <person name="Ohm R.A."/>
            <person name="Martin F."/>
            <person name="Silar P."/>
            <person name="Natvig D.O."/>
            <person name="Lalanne C."/>
            <person name="Gautier V."/>
            <person name="Ament-Velasquez S.L."/>
            <person name="Kruys A."/>
            <person name="Hutchinson M.I."/>
            <person name="Powell A.J."/>
            <person name="Barry K."/>
            <person name="Miller A.N."/>
            <person name="Grigoriev I.V."/>
            <person name="Debuchy R."/>
            <person name="Gladieux P."/>
            <person name="Hiltunen Thoren M."/>
            <person name="Johannesson H."/>
        </authorList>
    </citation>
    <scope>NUCLEOTIDE SEQUENCE [LARGE SCALE GENOMIC DNA]</scope>
    <source>
        <strain evidence="3">CBS 284.82</strain>
    </source>
</reference>
<dbReference type="AlphaFoldDB" id="A0AAN6P9I4"/>
<dbReference type="GO" id="GO:0008897">
    <property type="term" value="F:holo-[acyl-carrier-protein] synthase activity"/>
    <property type="evidence" value="ECO:0007669"/>
    <property type="project" value="InterPro"/>
</dbReference>
<dbReference type="Proteomes" id="UP001303115">
    <property type="component" value="Unassembled WGS sequence"/>
</dbReference>
<evidence type="ECO:0000313" key="2">
    <source>
        <dbReference type="EMBL" id="KAK4034218.1"/>
    </source>
</evidence>
<dbReference type="GO" id="GO:0000287">
    <property type="term" value="F:magnesium ion binding"/>
    <property type="evidence" value="ECO:0007669"/>
    <property type="project" value="InterPro"/>
</dbReference>
<feature type="compositionally biased region" description="Basic and acidic residues" evidence="1">
    <location>
        <begin position="67"/>
        <end position="81"/>
    </location>
</feature>
<accession>A0AAN6P9I4</accession>
<evidence type="ECO:0008006" key="4">
    <source>
        <dbReference type="Google" id="ProtNLM"/>
    </source>
</evidence>
<organism evidence="2 3">
    <name type="scientific">Parachaetomium inaequale</name>
    <dbReference type="NCBI Taxonomy" id="2588326"/>
    <lineage>
        <taxon>Eukaryota</taxon>
        <taxon>Fungi</taxon>
        <taxon>Dikarya</taxon>
        <taxon>Ascomycota</taxon>
        <taxon>Pezizomycotina</taxon>
        <taxon>Sordariomycetes</taxon>
        <taxon>Sordariomycetidae</taxon>
        <taxon>Sordariales</taxon>
        <taxon>Chaetomiaceae</taxon>
        <taxon>Parachaetomium</taxon>
    </lineage>
</organism>
<evidence type="ECO:0000313" key="3">
    <source>
        <dbReference type="Proteomes" id="UP001303115"/>
    </source>
</evidence>
<protein>
    <recommendedName>
        <fullName evidence="4">4'-phosphopantetheinyl transferase domain-containing protein</fullName>
    </recommendedName>
</protein>
<sequence length="174" mass="18428">MPPPLPFPYPLRIGTDICRVARIAHILRSKQASRFIRRVLAPEELARAKPAIHQVLEAAAQARRGDAHGIRDSGVLRRGQAEESGDGQVGPTKEAAFKAHPHLRLGFHDIVILSSSDAESVTGEKALTGLGSAAPVALIRAGNGEGARDQMAKVSISHDGEYATAVCLGFEADA</sequence>
<name>A0AAN6P9I4_9PEZI</name>
<dbReference type="Gene3D" id="3.90.470.20">
    <property type="entry name" value="4'-phosphopantetheinyl transferase domain"/>
    <property type="match status" value="2"/>
</dbReference>
<proteinExistence type="predicted"/>
<gene>
    <name evidence="2" type="ORF">C8A01DRAFT_49352</name>
</gene>
<comment type="caution">
    <text evidence="2">The sequence shown here is derived from an EMBL/GenBank/DDBJ whole genome shotgun (WGS) entry which is preliminary data.</text>
</comment>
<evidence type="ECO:0000256" key="1">
    <source>
        <dbReference type="SAM" id="MobiDB-lite"/>
    </source>
</evidence>
<dbReference type="EMBL" id="MU854489">
    <property type="protein sequence ID" value="KAK4034218.1"/>
    <property type="molecule type" value="Genomic_DNA"/>
</dbReference>